<protein>
    <submittedName>
        <fullName evidence="1">Uncharacterized protein</fullName>
    </submittedName>
</protein>
<proteinExistence type="predicted"/>
<gene>
    <name evidence="1" type="ORF">NEOLEDRAFT_1176998</name>
</gene>
<name>A0A165TV11_9AGAM</name>
<accession>A0A165TV11</accession>
<dbReference type="Proteomes" id="UP000076761">
    <property type="component" value="Unassembled WGS sequence"/>
</dbReference>
<dbReference type="AlphaFoldDB" id="A0A165TV11"/>
<evidence type="ECO:0000313" key="1">
    <source>
        <dbReference type="EMBL" id="KZT27221.1"/>
    </source>
</evidence>
<keyword evidence="2" id="KW-1185">Reference proteome</keyword>
<dbReference type="InParanoid" id="A0A165TV11"/>
<dbReference type="EMBL" id="KV425563">
    <property type="protein sequence ID" value="KZT27221.1"/>
    <property type="molecule type" value="Genomic_DNA"/>
</dbReference>
<organism evidence="1 2">
    <name type="scientific">Neolentinus lepideus HHB14362 ss-1</name>
    <dbReference type="NCBI Taxonomy" id="1314782"/>
    <lineage>
        <taxon>Eukaryota</taxon>
        <taxon>Fungi</taxon>
        <taxon>Dikarya</taxon>
        <taxon>Basidiomycota</taxon>
        <taxon>Agaricomycotina</taxon>
        <taxon>Agaricomycetes</taxon>
        <taxon>Gloeophyllales</taxon>
        <taxon>Gloeophyllaceae</taxon>
        <taxon>Neolentinus</taxon>
    </lineage>
</organism>
<reference evidence="1 2" key="1">
    <citation type="journal article" date="2016" name="Mol. Biol. Evol.">
        <title>Comparative Genomics of Early-Diverging Mushroom-Forming Fungi Provides Insights into the Origins of Lignocellulose Decay Capabilities.</title>
        <authorList>
            <person name="Nagy L.G."/>
            <person name="Riley R."/>
            <person name="Tritt A."/>
            <person name="Adam C."/>
            <person name="Daum C."/>
            <person name="Floudas D."/>
            <person name="Sun H."/>
            <person name="Yadav J.S."/>
            <person name="Pangilinan J."/>
            <person name="Larsson K.H."/>
            <person name="Matsuura K."/>
            <person name="Barry K."/>
            <person name="Labutti K."/>
            <person name="Kuo R."/>
            <person name="Ohm R.A."/>
            <person name="Bhattacharya S.S."/>
            <person name="Shirouzu T."/>
            <person name="Yoshinaga Y."/>
            <person name="Martin F.M."/>
            <person name="Grigoriev I.V."/>
            <person name="Hibbett D.S."/>
        </authorList>
    </citation>
    <scope>NUCLEOTIDE SEQUENCE [LARGE SCALE GENOMIC DNA]</scope>
    <source>
        <strain evidence="1 2">HHB14362 ss-1</strain>
    </source>
</reference>
<evidence type="ECO:0000313" key="2">
    <source>
        <dbReference type="Proteomes" id="UP000076761"/>
    </source>
</evidence>
<sequence>MSDHSPSKRLSLSLRLFTDRIVPRSRPASTVIPPADESIGRHRRRQSLGAVPSRLLERTFSTRSQGGNTRRYSEFRHETRATRRHSGLWLERRPNYAKTRLDLQEVSCTRGRASSDSGKSWCIDIPGAHFSIVREGEERVDSPTSFVDLEPLTFSPSSYVITLSDAMASESDSWLSFSSSSSIDDLTYPLPVPKPTRPISIEIFSGPPWSSIPPEMDDDDSDSDGDWLREEFVPCQPTVIENLGETMELNLDWREFHTNCLESDDSYPTTLCEL</sequence>